<dbReference type="AlphaFoldDB" id="A0A3L6L4Y7"/>
<comment type="caution">
    <text evidence="2">The sequence shown here is derived from an EMBL/GenBank/DDBJ whole genome shotgun (WGS) entry which is preliminary data.</text>
</comment>
<keyword evidence="1" id="KW-0472">Membrane</keyword>
<accession>A0A3L6L4Y7</accession>
<sequence>MSPLQQLLALLPLCFRLVTILKILLVIESRTSFLFFYRTFLQLSTCIQELPLRCGRCVRGWRTTRRPPLVAARRKVVILVLKNLLKRGEGERVEKVRMSGDVMCGFRLQMGGRKFNSSAFYIMVLGTLCAYLPSDGSLTWKAL</sequence>
<organism evidence="2">
    <name type="scientific">Trypanosoma brucei equiperdum</name>
    <dbReference type="NCBI Taxonomy" id="630700"/>
    <lineage>
        <taxon>Eukaryota</taxon>
        <taxon>Discoba</taxon>
        <taxon>Euglenozoa</taxon>
        <taxon>Kinetoplastea</taxon>
        <taxon>Metakinetoplastina</taxon>
        <taxon>Trypanosomatida</taxon>
        <taxon>Trypanosomatidae</taxon>
        <taxon>Trypanosoma</taxon>
    </lineage>
</organism>
<evidence type="ECO:0000313" key="2">
    <source>
        <dbReference type="EMBL" id="RHW70307.1"/>
    </source>
</evidence>
<reference evidence="2" key="1">
    <citation type="submission" date="2018-09" db="EMBL/GenBank/DDBJ databases">
        <title>whole genome sequence of T. equiperdum IVM-t1 strain.</title>
        <authorList>
            <person name="Suganuma K."/>
        </authorList>
    </citation>
    <scope>NUCLEOTIDE SEQUENCE [LARGE SCALE GENOMIC DNA]</scope>
    <source>
        <strain evidence="2">IVM-t1</strain>
    </source>
</reference>
<feature type="transmembrane region" description="Helical" evidence="1">
    <location>
        <begin position="6"/>
        <end position="27"/>
    </location>
</feature>
<evidence type="ECO:0000256" key="1">
    <source>
        <dbReference type="SAM" id="Phobius"/>
    </source>
</evidence>
<protein>
    <submittedName>
        <fullName evidence="2">Uncharacterized protein</fullName>
    </submittedName>
</protein>
<keyword evidence="1" id="KW-0812">Transmembrane</keyword>
<dbReference type="Proteomes" id="UP000266743">
    <property type="component" value="Chromosome 9"/>
</dbReference>
<gene>
    <name evidence="2" type="ORF">DPX39_090036300</name>
</gene>
<dbReference type="EMBL" id="QSBY01000009">
    <property type="protein sequence ID" value="RHW70307.1"/>
    <property type="molecule type" value="Genomic_DNA"/>
</dbReference>
<name>A0A3L6L4Y7_9TRYP</name>
<proteinExistence type="predicted"/>
<feature type="transmembrane region" description="Helical" evidence="1">
    <location>
        <begin position="115"/>
        <end position="133"/>
    </location>
</feature>
<keyword evidence="1" id="KW-1133">Transmembrane helix</keyword>